<keyword evidence="1" id="KW-0732">Signal</keyword>
<evidence type="ECO:0000313" key="3">
    <source>
        <dbReference type="Proteomes" id="UP000276215"/>
    </source>
</evidence>
<accession>A0A3N4J6V7</accession>
<sequence>MQFPTTLLFLTALTTTASAWNLVLTMEDRRTASMHGTFNEDCKKLDFDMSSPVTTAVFVGSFFADTFELYANANCKGGRVYRQGDGTFTVTPRFKVLAYKVY</sequence>
<dbReference type="OrthoDB" id="5361929at2759"/>
<protein>
    <submittedName>
        <fullName evidence="2">Uncharacterized protein</fullName>
    </submittedName>
</protein>
<dbReference type="Proteomes" id="UP000276215">
    <property type="component" value="Unassembled WGS sequence"/>
</dbReference>
<feature type="signal peptide" evidence="1">
    <location>
        <begin position="1"/>
        <end position="19"/>
    </location>
</feature>
<dbReference type="AlphaFoldDB" id="A0A3N4J6V7"/>
<feature type="chain" id="PRO_5018183669" evidence="1">
    <location>
        <begin position="20"/>
        <end position="102"/>
    </location>
</feature>
<evidence type="ECO:0000256" key="1">
    <source>
        <dbReference type="SAM" id="SignalP"/>
    </source>
</evidence>
<proteinExistence type="predicted"/>
<gene>
    <name evidence="2" type="ORF">L873DRAFT_1793345</name>
</gene>
<reference evidence="2 3" key="1">
    <citation type="journal article" date="2018" name="Nat. Ecol. Evol.">
        <title>Pezizomycetes genomes reveal the molecular basis of ectomycorrhizal truffle lifestyle.</title>
        <authorList>
            <person name="Murat C."/>
            <person name="Payen T."/>
            <person name="Noel B."/>
            <person name="Kuo A."/>
            <person name="Morin E."/>
            <person name="Chen J."/>
            <person name="Kohler A."/>
            <person name="Krizsan K."/>
            <person name="Balestrini R."/>
            <person name="Da Silva C."/>
            <person name="Montanini B."/>
            <person name="Hainaut M."/>
            <person name="Levati E."/>
            <person name="Barry K.W."/>
            <person name="Belfiori B."/>
            <person name="Cichocki N."/>
            <person name="Clum A."/>
            <person name="Dockter R.B."/>
            <person name="Fauchery L."/>
            <person name="Guy J."/>
            <person name="Iotti M."/>
            <person name="Le Tacon F."/>
            <person name="Lindquist E.A."/>
            <person name="Lipzen A."/>
            <person name="Malagnac F."/>
            <person name="Mello A."/>
            <person name="Molinier V."/>
            <person name="Miyauchi S."/>
            <person name="Poulain J."/>
            <person name="Riccioni C."/>
            <person name="Rubini A."/>
            <person name="Sitrit Y."/>
            <person name="Splivallo R."/>
            <person name="Traeger S."/>
            <person name="Wang M."/>
            <person name="Zifcakova L."/>
            <person name="Wipf D."/>
            <person name="Zambonelli A."/>
            <person name="Paolocci F."/>
            <person name="Nowrousian M."/>
            <person name="Ottonello S."/>
            <person name="Baldrian P."/>
            <person name="Spatafora J.W."/>
            <person name="Henrissat B."/>
            <person name="Nagy L.G."/>
            <person name="Aury J.M."/>
            <person name="Wincker P."/>
            <person name="Grigoriev I.V."/>
            <person name="Bonfante P."/>
            <person name="Martin F.M."/>
        </authorList>
    </citation>
    <scope>NUCLEOTIDE SEQUENCE [LARGE SCALE GENOMIC DNA]</scope>
    <source>
        <strain evidence="2 3">120613-1</strain>
    </source>
</reference>
<dbReference type="EMBL" id="ML120445">
    <property type="protein sequence ID" value="RPA93915.1"/>
    <property type="molecule type" value="Genomic_DNA"/>
</dbReference>
<keyword evidence="3" id="KW-1185">Reference proteome</keyword>
<name>A0A3N4J6V7_9PEZI</name>
<evidence type="ECO:0000313" key="2">
    <source>
        <dbReference type="EMBL" id="RPA93915.1"/>
    </source>
</evidence>
<organism evidence="2 3">
    <name type="scientific">Choiromyces venosus 120613-1</name>
    <dbReference type="NCBI Taxonomy" id="1336337"/>
    <lineage>
        <taxon>Eukaryota</taxon>
        <taxon>Fungi</taxon>
        <taxon>Dikarya</taxon>
        <taxon>Ascomycota</taxon>
        <taxon>Pezizomycotina</taxon>
        <taxon>Pezizomycetes</taxon>
        <taxon>Pezizales</taxon>
        <taxon>Tuberaceae</taxon>
        <taxon>Choiromyces</taxon>
    </lineage>
</organism>